<dbReference type="Proteomes" id="UP000796104">
    <property type="component" value="Unassembled WGS sequence"/>
</dbReference>
<dbReference type="EMBL" id="PDXJ01000026">
    <property type="protein sequence ID" value="TND51836.1"/>
    <property type="molecule type" value="Genomic_DNA"/>
</dbReference>
<proteinExistence type="predicted"/>
<reference evidence="1" key="1">
    <citation type="submission" date="2017-10" db="EMBL/GenBank/DDBJ databases">
        <authorList>
            <person name="Colston S.M."/>
            <person name="Graf J."/>
        </authorList>
    </citation>
    <scope>NUCLEOTIDE SEQUENCE</scope>
    <source>
        <strain evidence="1">BAQ071013-135</strain>
    </source>
</reference>
<gene>
    <name evidence="1" type="ORF">CF123_18375</name>
</gene>
<comment type="caution">
    <text evidence="1">The sequence shown here is derived from an EMBL/GenBank/DDBJ whole genome shotgun (WGS) entry which is preliminary data.</text>
</comment>
<evidence type="ECO:0000313" key="1">
    <source>
        <dbReference type="EMBL" id="TND51836.1"/>
    </source>
</evidence>
<dbReference type="RefSeq" id="WP_139495286.1">
    <property type="nucleotide sequence ID" value="NZ_AP027934.1"/>
</dbReference>
<organism evidence="1 2">
    <name type="scientific">Aeromonas veronii</name>
    <dbReference type="NCBI Taxonomy" id="654"/>
    <lineage>
        <taxon>Bacteria</taxon>
        <taxon>Pseudomonadati</taxon>
        <taxon>Pseudomonadota</taxon>
        <taxon>Gammaproteobacteria</taxon>
        <taxon>Aeromonadales</taxon>
        <taxon>Aeromonadaceae</taxon>
        <taxon>Aeromonas</taxon>
    </lineage>
</organism>
<accession>A0AAX2UPZ0</accession>
<reference evidence="1" key="2">
    <citation type="journal article" date="2019" name="PLoS ONE">
        <title>Identification and characterization of putative Aeromonas spp. T3SS effectors.</title>
        <authorList>
            <person name="Rangel L.T."/>
            <person name="Marden J."/>
            <person name="Colston S."/>
            <person name="Setubal J.C."/>
            <person name="Graf J."/>
            <person name="Gogarten J.P."/>
        </authorList>
    </citation>
    <scope>NUCLEOTIDE SEQUENCE</scope>
    <source>
        <strain evidence="1">BAQ071013-135</strain>
    </source>
</reference>
<name>A0AAX2UPZ0_AERVE</name>
<sequence length="99" mass="10820">MASKIEKMAHRYADEVIDGNPALFDCIEIQGVANVDGEGPSGICEVDNDNPDFFSVYLHLVEGRVACVGDFSELVDAEAYADELSAKYGWDIQNFAAKK</sequence>
<evidence type="ECO:0000313" key="2">
    <source>
        <dbReference type="Proteomes" id="UP000796104"/>
    </source>
</evidence>
<dbReference type="AlphaFoldDB" id="A0AAX2UPZ0"/>
<protein>
    <submittedName>
        <fullName evidence="1">Uncharacterized protein</fullName>
    </submittedName>
</protein>